<dbReference type="Pfam" id="PF14362">
    <property type="entry name" value="DUF4407"/>
    <property type="match status" value="1"/>
</dbReference>
<accession>Q07ID7</accession>
<gene>
    <name evidence="4" type="ordered locus">RPE_4373</name>
</gene>
<dbReference type="HOGENOM" id="CLU_028883_0_0_5"/>
<keyword evidence="3" id="KW-0472">Membrane</keyword>
<keyword evidence="1" id="KW-0175">Coiled coil</keyword>
<organism evidence="4">
    <name type="scientific">Rhodopseudomonas palustris (strain BisA53)</name>
    <dbReference type="NCBI Taxonomy" id="316055"/>
    <lineage>
        <taxon>Bacteria</taxon>
        <taxon>Pseudomonadati</taxon>
        <taxon>Pseudomonadota</taxon>
        <taxon>Alphaproteobacteria</taxon>
        <taxon>Hyphomicrobiales</taxon>
        <taxon>Nitrobacteraceae</taxon>
        <taxon>Rhodopseudomonas</taxon>
    </lineage>
</organism>
<feature type="region of interest" description="Disordered" evidence="2">
    <location>
        <begin position="498"/>
        <end position="548"/>
    </location>
</feature>
<reference evidence="4" key="1">
    <citation type="submission" date="2006-09" db="EMBL/GenBank/DDBJ databases">
        <title>Complete sequence of Rhodopseudomonas palustris BisA53.</title>
        <authorList>
            <consortium name="US DOE Joint Genome Institute"/>
            <person name="Copeland A."/>
            <person name="Lucas S."/>
            <person name="Lapidus A."/>
            <person name="Barry K."/>
            <person name="Detter J.C."/>
            <person name="Glavina del Rio T."/>
            <person name="Hammon N."/>
            <person name="Israni S."/>
            <person name="Dalin E."/>
            <person name="Tice H."/>
            <person name="Pitluck S."/>
            <person name="Chain P."/>
            <person name="Malfatti S."/>
            <person name="Shin M."/>
            <person name="Vergez L."/>
            <person name="Schmutz J."/>
            <person name="Larimer F."/>
            <person name="Land M."/>
            <person name="Hauser L."/>
            <person name="Pelletier D.A."/>
            <person name="Kyrpides N."/>
            <person name="Kim E."/>
            <person name="Harwood C.S."/>
            <person name="Oda Y."/>
            <person name="Richardson P."/>
        </authorList>
    </citation>
    <scope>NUCLEOTIDE SEQUENCE [LARGE SCALE GENOMIC DNA]</scope>
    <source>
        <strain evidence="4">BisA53</strain>
    </source>
</reference>
<evidence type="ECO:0000256" key="2">
    <source>
        <dbReference type="SAM" id="MobiDB-lite"/>
    </source>
</evidence>
<dbReference type="OrthoDB" id="8135237at2"/>
<dbReference type="AlphaFoldDB" id="Q07ID7"/>
<name>Q07ID7_RHOP5</name>
<feature type="coiled-coil region" evidence="1">
    <location>
        <begin position="201"/>
        <end position="235"/>
    </location>
</feature>
<feature type="transmembrane region" description="Helical" evidence="3">
    <location>
        <begin position="57"/>
        <end position="74"/>
    </location>
</feature>
<feature type="region of interest" description="Disordered" evidence="2">
    <location>
        <begin position="453"/>
        <end position="477"/>
    </location>
</feature>
<evidence type="ECO:0000256" key="3">
    <source>
        <dbReference type="SAM" id="Phobius"/>
    </source>
</evidence>
<dbReference type="EMBL" id="CP000463">
    <property type="protein sequence ID" value="ABJ08297.1"/>
    <property type="molecule type" value="Genomic_DNA"/>
</dbReference>
<sequence length="548" mass="61437">MIQRLFNFVAGVDYKTMSTCPTTDRMWASQLGFSLCLSFTVVFGVSFYATGYMIESSVLRGVIAFVVALTVLMFDRALCQSDWFSQGASENIDNDVQTHEEVRTSLSRFLRIGARFGMSLGFAWVIAMFMELAIFSDTISEKIERDRIANNKPIFEKIESFESQLVTEIDRNRAYVAELEAALRTAAAEVPLTDLAVAAGSEEVQQQVKKIGAREEELRAEIAQLEQSVHRYTEEMNAEEFGQKLFPSNTGRVGIGARYEFAKRQKEAYEAQLSSRQTELAQLLAKRDEIRKADADLLISNLAMRERELAVIQAKRESLQANLEKARTSLKQLEVEKALRLKEFQAKVLAESYFLSKKDYVDPLRRIAAYQDLKNDPKDGPIITLFSWMTRFFIIFLEIVPVVAKIFFSPPSVYAAKVQAQIKRERRTARLMEEASLTAPEWALEELAMARAERRQRSAAEDSNSQPHHSSSLAPEAAKPAASDWWQKIEANRAAMLAAAPTDARRSAAADEVAQRAGEPAKDDHPDAVTEIRPAIVTPPQGNGTAPV</sequence>
<dbReference type="InterPro" id="IPR025519">
    <property type="entry name" value="DUF4407"/>
</dbReference>
<protein>
    <recommendedName>
        <fullName evidence="5">DUF4407 domain-containing protein</fullName>
    </recommendedName>
</protein>
<feature type="compositionally biased region" description="Basic and acidic residues" evidence="2">
    <location>
        <begin position="519"/>
        <end position="530"/>
    </location>
</feature>
<keyword evidence="3" id="KW-0812">Transmembrane</keyword>
<proteinExistence type="predicted"/>
<feature type="compositionally biased region" description="Polar residues" evidence="2">
    <location>
        <begin position="461"/>
        <end position="473"/>
    </location>
</feature>
<feature type="coiled-coil region" evidence="1">
    <location>
        <begin position="259"/>
        <end position="336"/>
    </location>
</feature>
<feature type="transmembrane region" description="Helical" evidence="3">
    <location>
        <begin position="112"/>
        <end position="135"/>
    </location>
</feature>
<keyword evidence="3" id="KW-1133">Transmembrane helix</keyword>
<evidence type="ECO:0008006" key="5">
    <source>
        <dbReference type="Google" id="ProtNLM"/>
    </source>
</evidence>
<feature type="transmembrane region" description="Helical" evidence="3">
    <location>
        <begin position="31"/>
        <end position="50"/>
    </location>
</feature>
<evidence type="ECO:0000256" key="1">
    <source>
        <dbReference type="SAM" id="Coils"/>
    </source>
</evidence>
<dbReference type="STRING" id="316055.RPE_4373"/>
<dbReference type="eggNOG" id="COG3266">
    <property type="taxonomic scope" value="Bacteria"/>
</dbReference>
<evidence type="ECO:0000313" key="4">
    <source>
        <dbReference type="EMBL" id="ABJ08297.1"/>
    </source>
</evidence>
<dbReference type="KEGG" id="rpe:RPE_4373"/>